<dbReference type="Proteomes" id="UP000236316">
    <property type="component" value="Segment"/>
</dbReference>
<dbReference type="RefSeq" id="YP_009448692.1">
    <property type="nucleotide sequence ID" value="NC_036594.1"/>
</dbReference>
<proteinExistence type="predicted"/>
<protein>
    <submittedName>
        <fullName evidence="1">Uncharacterized protein</fullName>
    </submittedName>
</protein>
<sequence length="197" mass="23157">MSHSDIMRTKMIPIRFIGDYRSNANDIICMSECIVEDFSAYVLEHDKDYYVDSVICNIEVPNFGNSSLVPCYYGLYIRICSLVKVNKKELDGFIMKYMEDRSGFDTSGIFCIDYVKRLGNSFTLVENIEDMSYNIKKIIDKNKIMTEDERERRLSKMKLLKKNKTEQRFDEYIKQLNSISTTYLYSPRNSVPCNNHE</sequence>
<name>A0A2I2L4F9_9VIRU</name>
<accession>A0A2I2L4F9</accession>
<gene>
    <name evidence="1" type="ORF">ORPV_486</name>
</gene>
<keyword evidence="2" id="KW-1185">Reference proteome</keyword>
<evidence type="ECO:0000313" key="1">
    <source>
        <dbReference type="EMBL" id="SNW62390.1"/>
    </source>
</evidence>
<evidence type="ECO:0000313" key="2">
    <source>
        <dbReference type="Proteomes" id="UP000236316"/>
    </source>
</evidence>
<dbReference type="KEGG" id="vg:35382279"/>
<dbReference type="EMBL" id="LT906555">
    <property type="protein sequence ID" value="SNW62390.1"/>
    <property type="molecule type" value="Genomic_DNA"/>
</dbReference>
<dbReference type="GeneID" id="35382279"/>
<organism evidence="1">
    <name type="scientific">Orpheovirus IHUMI-LCC2</name>
    <dbReference type="NCBI Taxonomy" id="2023057"/>
    <lineage>
        <taxon>Viruses</taxon>
        <taxon>Varidnaviria</taxon>
        <taxon>Bamfordvirae</taxon>
        <taxon>Nucleocytoviricota</taxon>
        <taxon>Megaviricetes</taxon>
        <taxon>Pimascovirales</taxon>
        <taxon>Ocovirineae</taxon>
        <taxon>Orpheoviridae</taxon>
        <taxon>Alphaorpheovirus</taxon>
        <taxon>Alphaorpheovirus massiliense</taxon>
    </lineage>
</organism>
<reference evidence="1" key="1">
    <citation type="submission" date="2017-08" db="EMBL/GenBank/DDBJ databases">
        <authorList>
            <consortium name="Urmite Genomes"/>
        </authorList>
    </citation>
    <scope>NUCLEOTIDE SEQUENCE [LARGE SCALE GENOMIC DNA]</scope>
    <source>
        <strain evidence="1">IHUMI-LCC2</strain>
    </source>
</reference>